<sequence length="359" mass="39290">MPDREFRNVLCIRADNMGDVLMASPAIRALKESFGSRITLLTSKAGSLISPYLDCIDDTIVFNLPWVQSTGCESDALIALAADIKNRKFDAAIIFTVYSQSALPAATLAFMAGIPMRVAYARENPYQLLTNWVVDPEPYEQIRHQVERDLNLVAQLGALPANDHLRLQINAAEETSFLQKMESLGIDAGQPYLIFHPGVSDKKREYPTEYWVEAGRLVAEKYKIPILITGSEPEKTLAETIANGIAKSATSVGAISMAGIFSVGEFACLIDKALCVVSVNTGTIHIAAAMQTPVAVLYAQTNPQHTPWKSPHRILPYSVSKHLNSLNVIIKYVTDRLYAEDIPTPTPAHILLALDGLIG</sequence>
<evidence type="ECO:0000313" key="3">
    <source>
        <dbReference type="EMBL" id="NIJ52722.1"/>
    </source>
</evidence>
<dbReference type="EMBL" id="JAASQJ010000002">
    <property type="protein sequence ID" value="NIJ52722.1"/>
    <property type="molecule type" value="Genomic_DNA"/>
</dbReference>
<keyword evidence="2" id="KW-0808">Transferase</keyword>
<dbReference type="CDD" id="cd03789">
    <property type="entry name" value="GT9_LPS_heptosyltransferase"/>
    <property type="match status" value="1"/>
</dbReference>
<dbReference type="SUPFAM" id="SSF53756">
    <property type="entry name" value="UDP-Glycosyltransferase/glycogen phosphorylase"/>
    <property type="match status" value="1"/>
</dbReference>
<dbReference type="InterPro" id="IPR002201">
    <property type="entry name" value="Glyco_trans_9"/>
</dbReference>
<dbReference type="InterPro" id="IPR051199">
    <property type="entry name" value="LPS_LOS_Heptosyltrfase"/>
</dbReference>
<keyword evidence="4" id="KW-1185">Reference proteome</keyword>
<dbReference type="Proteomes" id="UP001179181">
    <property type="component" value="Unassembled WGS sequence"/>
</dbReference>
<evidence type="ECO:0000256" key="1">
    <source>
        <dbReference type="ARBA" id="ARBA00022676"/>
    </source>
</evidence>
<keyword evidence="1" id="KW-0328">Glycosyltransferase</keyword>
<dbReference type="PANTHER" id="PTHR30160">
    <property type="entry name" value="TETRAACYLDISACCHARIDE 4'-KINASE-RELATED"/>
    <property type="match status" value="1"/>
</dbReference>
<evidence type="ECO:0000313" key="4">
    <source>
        <dbReference type="Proteomes" id="UP001179181"/>
    </source>
</evidence>
<dbReference type="RefSeq" id="WP_167269360.1">
    <property type="nucleotide sequence ID" value="NZ_JAASQJ010000002.1"/>
</dbReference>
<organism evidence="3 4">
    <name type="scientific">Dyadobacter arcticus</name>
    <dbReference type="NCBI Taxonomy" id="1078754"/>
    <lineage>
        <taxon>Bacteria</taxon>
        <taxon>Pseudomonadati</taxon>
        <taxon>Bacteroidota</taxon>
        <taxon>Cytophagia</taxon>
        <taxon>Cytophagales</taxon>
        <taxon>Spirosomataceae</taxon>
        <taxon>Dyadobacter</taxon>
    </lineage>
</organism>
<dbReference type="Pfam" id="PF01075">
    <property type="entry name" value="Glyco_transf_9"/>
    <property type="match status" value="1"/>
</dbReference>
<dbReference type="PANTHER" id="PTHR30160:SF1">
    <property type="entry name" value="LIPOPOLYSACCHARIDE 1,2-N-ACETYLGLUCOSAMINETRANSFERASE-RELATED"/>
    <property type="match status" value="1"/>
</dbReference>
<dbReference type="Gene3D" id="3.40.50.2000">
    <property type="entry name" value="Glycogen Phosphorylase B"/>
    <property type="match status" value="2"/>
</dbReference>
<gene>
    <name evidence="3" type="ORF">FHS68_001892</name>
</gene>
<comment type="caution">
    <text evidence="3">The sequence shown here is derived from an EMBL/GenBank/DDBJ whole genome shotgun (WGS) entry which is preliminary data.</text>
</comment>
<reference evidence="3 4" key="1">
    <citation type="submission" date="2020-03" db="EMBL/GenBank/DDBJ databases">
        <title>Genomic Encyclopedia of Type Strains, Phase IV (KMG-IV): sequencing the most valuable type-strain genomes for metagenomic binning, comparative biology and taxonomic classification.</title>
        <authorList>
            <person name="Goeker M."/>
        </authorList>
    </citation>
    <scope>NUCLEOTIDE SEQUENCE [LARGE SCALE GENOMIC DNA]</scope>
    <source>
        <strain evidence="3 4">DSM 102865</strain>
    </source>
</reference>
<protein>
    <submittedName>
        <fullName evidence="3">ADP-heptose:LPS heptosyltransferase</fullName>
    </submittedName>
</protein>
<accession>A0ABX0UIH0</accession>
<proteinExistence type="predicted"/>
<name>A0ABX0UIH0_9BACT</name>
<evidence type="ECO:0000256" key="2">
    <source>
        <dbReference type="ARBA" id="ARBA00022679"/>
    </source>
</evidence>